<dbReference type="Proteomes" id="UP000076532">
    <property type="component" value="Unassembled WGS sequence"/>
</dbReference>
<accession>A0A166EX17</accession>
<dbReference type="AlphaFoldDB" id="A0A166EX17"/>
<name>A0A166EX17_9AGAM</name>
<evidence type="ECO:0000313" key="1">
    <source>
        <dbReference type="EMBL" id="KZP16202.1"/>
    </source>
</evidence>
<proteinExistence type="predicted"/>
<gene>
    <name evidence="1" type="ORF">FIBSPDRAFT_866236</name>
</gene>
<protein>
    <submittedName>
        <fullName evidence="1">Uncharacterized protein</fullName>
    </submittedName>
</protein>
<sequence length="68" mass="7490">MTWCIAMIKALVDKKQAHACDPRVQSSLLLSSLSPSFSEVGRMLFQVVRSSRVVDGPQVNLQVDARST</sequence>
<dbReference type="EMBL" id="KV417596">
    <property type="protein sequence ID" value="KZP16202.1"/>
    <property type="molecule type" value="Genomic_DNA"/>
</dbReference>
<reference evidence="1 2" key="1">
    <citation type="journal article" date="2016" name="Mol. Biol. Evol.">
        <title>Comparative Genomics of Early-Diverging Mushroom-Forming Fungi Provides Insights into the Origins of Lignocellulose Decay Capabilities.</title>
        <authorList>
            <person name="Nagy L.G."/>
            <person name="Riley R."/>
            <person name="Tritt A."/>
            <person name="Adam C."/>
            <person name="Daum C."/>
            <person name="Floudas D."/>
            <person name="Sun H."/>
            <person name="Yadav J.S."/>
            <person name="Pangilinan J."/>
            <person name="Larsson K.H."/>
            <person name="Matsuura K."/>
            <person name="Barry K."/>
            <person name="Labutti K."/>
            <person name="Kuo R."/>
            <person name="Ohm R.A."/>
            <person name="Bhattacharya S.S."/>
            <person name="Shirouzu T."/>
            <person name="Yoshinaga Y."/>
            <person name="Martin F.M."/>
            <person name="Grigoriev I.V."/>
            <person name="Hibbett D.S."/>
        </authorList>
    </citation>
    <scope>NUCLEOTIDE SEQUENCE [LARGE SCALE GENOMIC DNA]</scope>
    <source>
        <strain evidence="1 2">CBS 109695</strain>
    </source>
</reference>
<evidence type="ECO:0000313" key="2">
    <source>
        <dbReference type="Proteomes" id="UP000076532"/>
    </source>
</evidence>
<keyword evidence="2" id="KW-1185">Reference proteome</keyword>
<organism evidence="1 2">
    <name type="scientific">Athelia psychrophila</name>
    <dbReference type="NCBI Taxonomy" id="1759441"/>
    <lineage>
        <taxon>Eukaryota</taxon>
        <taxon>Fungi</taxon>
        <taxon>Dikarya</taxon>
        <taxon>Basidiomycota</taxon>
        <taxon>Agaricomycotina</taxon>
        <taxon>Agaricomycetes</taxon>
        <taxon>Agaricomycetidae</taxon>
        <taxon>Atheliales</taxon>
        <taxon>Atheliaceae</taxon>
        <taxon>Athelia</taxon>
    </lineage>
</organism>